<keyword evidence="5" id="KW-1185">Reference proteome</keyword>
<dbReference type="Proteomes" id="UP000711996">
    <property type="component" value="Unassembled WGS sequence"/>
</dbReference>
<name>A0A9P5K7H6_COLSI</name>
<keyword evidence="2" id="KW-0040">ANK repeat</keyword>
<evidence type="ECO:0000259" key="3">
    <source>
        <dbReference type="Pfam" id="PF24883"/>
    </source>
</evidence>
<feature type="repeat" description="ANK" evidence="2">
    <location>
        <begin position="888"/>
        <end position="920"/>
    </location>
</feature>
<feature type="repeat" description="ANK" evidence="2">
    <location>
        <begin position="650"/>
        <end position="682"/>
    </location>
</feature>
<feature type="repeat" description="ANK" evidence="2">
    <location>
        <begin position="617"/>
        <end position="649"/>
    </location>
</feature>
<sequence length="1017" mass="114462">MAEVVGLVSGIASLVALAVKITGLSCSYIANTRSAHSTQKQYLREVNLLTEVLLRFEEVSQNLEKDNIAFNRPNDLFETVLAECAEKLEKLCSELQKPSPSIFWPIHERTLKKHVDDLHRFRGIFDSFLSAQSLTIATATHRNVARLASHQDQTDLLEWLGNPIETSKPVPSPLIDTGTWFLNSEAYKQWVDGSKPSLLWCHGPPGVGKSMLAAVAIQDLGARAGPVPVLHYFFDFGNRKEQTKETIWKDLLRQVIAKGNASTVQKLVNFRMELGLHRPASSKDLSDALKIACADQQFVLVLDGSDEMEIPRELKTILVPFANASLLITSRDTPEIRSTLSQATGMEVKADADDMRAYVASRLEEYDLDDSIKRHPELEKEILEKSQGIFLLVRLLVDQLVDLSTVKEMRKALQAFPTHLDEAFESSLQRINAQSQSHSALANRVMGWIVSAERKLQMPELAHGLATEEGFDVIDEENLVSSKTILKVCGGLVVLQGSAVSMVHIAVHTWLRNRYDDLYHKDLAESCLRYLTMTSFSNGPAQSLNEMDKRLSIFPFFSYAAQCWRRHLTKAKDARVVKSIGQLLADPGLRSAAFQGANYNSFKSPVIREAVLETMPQGHSALHIASYWNLTEMVGRLLLVGEEKNATDTQLWTPLHWACFAQSQEAVEILVSHGADANAKDSVGWTPLFWAVLNGDMRTVNYLLQHQARHTERDIHDWTPLRWAVTSLQIDIVKILLKHHGKLTSQSNDSLSIIKYLSLDQARAQFASYPQYSKLDMIDELEDTFADSDEYANEHDDLFPIFQETSLDIQRLWRSGRFDPPAGNPWRIRMKERLRRMKHDYHDYDESESESEMAKLWKSGMLQSAIRDGKLLSLRLLLEAGAEVNQEARQTPLHAATFKRDIRFAEMLIKHGAHIEAQNYDKLTPLQQAVMNGFVEVTRLLLSNGANANVVCMGDPTEVFMCLLNIGSKRSDPYAAAKTPLMLACGLSPHESDPDLPVRMVQLLLEYGADPNVEDRF</sequence>
<organism evidence="4 5">
    <name type="scientific">Colletotrichum siamense</name>
    <name type="common">Anthracnose fungus</name>
    <dbReference type="NCBI Taxonomy" id="690259"/>
    <lineage>
        <taxon>Eukaryota</taxon>
        <taxon>Fungi</taxon>
        <taxon>Dikarya</taxon>
        <taxon>Ascomycota</taxon>
        <taxon>Pezizomycotina</taxon>
        <taxon>Sordariomycetes</taxon>
        <taxon>Hypocreomycetidae</taxon>
        <taxon>Glomerellales</taxon>
        <taxon>Glomerellaceae</taxon>
        <taxon>Colletotrichum</taxon>
        <taxon>Colletotrichum gloeosporioides species complex</taxon>
    </lineage>
</organism>
<keyword evidence="1" id="KW-0677">Repeat</keyword>
<reference evidence="4" key="1">
    <citation type="submission" date="2019-06" db="EMBL/GenBank/DDBJ databases">
        <authorList>
            <person name="Gan P."/>
            <person name="Shirasu K."/>
        </authorList>
    </citation>
    <scope>NUCLEOTIDE SEQUENCE [LARGE SCALE GENOMIC DNA]</scope>
    <source>
        <strain evidence="4">CAD2</strain>
    </source>
</reference>
<gene>
    <name evidence="4" type="primary">secG-0</name>
    <name evidence="4" type="ORF">CGCSCA2_v004116</name>
</gene>
<accession>A0A9P5K7H6</accession>
<dbReference type="PANTHER" id="PTHR10039:SF16">
    <property type="entry name" value="GPI INOSITOL-DEACYLASE"/>
    <property type="match status" value="1"/>
</dbReference>
<dbReference type="Gene3D" id="1.25.40.20">
    <property type="entry name" value="Ankyrin repeat-containing domain"/>
    <property type="match status" value="2"/>
</dbReference>
<dbReference type="AlphaFoldDB" id="A0A9P5K7H6"/>
<protein>
    <submittedName>
        <fullName evidence="4">Ankyrin repeat, PH and SEC7 domain containing protein secG</fullName>
    </submittedName>
</protein>
<feature type="repeat" description="ANK" evidence="2">
    <location>
        <begin position="976"/>
        <end position="1016"/>
    </location>
</feature>
<dbReference type="Gene3D" id="3.40.50.300">
    <property type="entry name" value="P-loop containing nucleotide triphosphate hydrolases"/>
    <property type="match status" value="1"/>
</dbReference>
<dbReference type="SUPFAM" id="SSF52540">
    <property type="entry name" value="P-loop containing nucleoside triphosphate hydrolases"/>
    <property type="match status" value="1"/>
</dbReference>
<dbReference type="InterPro" id="IPR056884">
    <property type="entry name" value="NPHP3-like_N"/>
</dbReference>
<dbReference type="InterPro" id="IPR027417">
    <property type="entry name" value="P-loop_NTPase"/>
</dbReference>
<comment type="caution">
    <text evidence="4">The sequence shown here is derived from an EMBL/GenBank/DDBJ whole genome shotgun (WGS) entry which is preliminary data.</text>
</comment>
<dbReference type="PANTHER" id="PTHR10039">
    <property type="entry name" value="AMELOGENIN"/>
    <property type="match status" value="1"/>
</dbReference>
<evidence type="ECO:0000313" key="5">
    <source>
        <dbReference type="Proteomes" id="UP000711996"/>
    </source>
</evidence>
<evidence type="ECO:0000313" key="4">
    <source>
        <dbReference type="EMBL" id="KAF4862172.1"/>
    </source>
</evidence>
<feature type="repeat" description="ANK" evidence="2">
    <location>
        <begin position="683"/>
        <end position="715"/>
    </location>
</feature>
<proteinExistence type="predicted"/>
<feature type="repeat" description="ANK" evidence="2">
    <location>
        <begin position="921"/>
        <end position="953"/>
    </location>
</feature>
<dbReference type="EMBL" id="QPMT01000009">
    <property type="protein sequence ID" value="KAF4862172.1"/>
    <property type="molecule type" value="Genomic_DNA"/>
</dbReference>
<dbReference type="Pfam" id="PF12796">
    <property type="entry name" value="Ank_2"/>
    <property type="match status" value="2"/>
</dbReference>
<evidence type="ECO:0000256" key="2">
    <source>
        <dbReference type="PROSITE-ProRule" id="PRU00023"/>
    </source>
</evidence>
<feature type="domain" description="Nephrocystin 3-like N-terminal" evidence="3">
    <location>
        <begin position="176"/>
        <end position="331"/>
    </location>
</feature>
<dbReference type="Pfam" id="PF00023">
    <property type="entry name" value="Ank"/>
    <property type="match status" value="2"/>
</dbReference>
<dbReference type="Pfam" id="PF24883">
    <property type="entry name" value="NPHP3_N"/>
    <property type="match status" value="1"/>
</dbReference>
<dbReference type="InterPro" id="IPR002110">
    <property type="entry name" value="Ankyrin_rpt"/>
</dbReference>
<dbReference type="InterPro" id="IPR036770">
    <property type="entry name" value="Ankyrin_rpt-contain_sf"/>
</dbReference>
<evidence type="ECO:0000256" key="1">
    <source>
        <dbReference type="ARBA" id="ARBA00022737"/>
    </source>
</evidence>
<dbReference type="OrthoDB" id="4845966at2759"/>
<dbReference type="PROSITE" id="PS50088">
    <property type="entry name" value="ANK_REPEAT"/>
    <property type="match status" value="6"/>
</dbReference>
<dbReference type="SUPFAM" id="SSF48403">
    <property type="entry name" value="Ankyrin repeat"/>
    <property type="match status" value="2"/>
</dbReference>
<dbReference type="PROSITE" id="PS50297">
    <property type="entry name" value="ANK_REP_REGION"/>
    <property type="match status" value="3"/>
</dbReference>
<dbReference type="SMART" id="SM00248">
    <property type="entry name" value="ANK"/>
    <property type="match status" value="8"/>
</dbReference>